<feature type="compositionally biased region" description="Basic and acidic residues" evidence="1">
    <location>
        <begin position="124"/>
        <end position="134"/>
    </location>
</feature>
<dbReference type="Proteomes" id="UP001165063">
    <property type="component" value="Unassembled WGS sequence"/>
</dbReference>
<reference evidence="2" key="1">
    <citation type="submission" date="2023-04" db="EMBL/GenBank/DDBJ databases">
        <title>Ambrosiozyma monospora NBRC 1965.</title>
        <authorList>
            <person name="Ichikawa N."/>
            <person name="Sato H."/>
            <person name="Tonouchi N."/>
        </authorList>
    </citation>
    <scope>NUCLEOTIDE SEQUENCE</scope>
    <source>
        <strain evidence="2">NBRC 1965</strain>
    </source>
</reference>
<evidence type="ECO:0000313" key="2">
    <source>
        <dbReference type="EMBL" id="GMG22113.1"/>
    </source>
</evidence>
<evidence type="ECO:0000313" key="3">
    <source>
        <dbReference type="Proteomes" id="UP001165063"/>
    </source>
</evidence>
<gene>
    <name evidence="2" type="ORF">Amon01_000250300</name>
</gene>
<keyword evidence="3" id="KW-1185">Reference proteome</keyword>
<name>A0A9W6YX31_AMBMO</name>
<organism evidence="2 3">
    <name type="scientific">Ambrosiozyma monospora</name>
    <name type="common">Yeast</name>
    <name type="synonym">Endomycopsis monosporus</name>
    <dbReference type="NCBI Taxonomy" id="43982"/>
    <lineage>
        <taxon>Eukaryota</taxon>
        <taxon>Fungi</taxon>
        <taxon>Dikarya</taxon>
        <taxon>Ascomycota</taxon>
        <taxon>Saccharomycotina</taxon>
        <taxon>Pichiomycetes</taxon>
        <taxon>Pichiales</taxon>
        <taxon>Pichiaceae</taxon>
        <taxon>Ambrosiozyma</taxon>
    </lineage>
</organism>
<accession>A0A9W6YX31</accession>
<comment type="caution">
    <text evidence="2">The sequence shown here is derived from an EMBL/GenBank/DDBJ whole genome shotgun (WGS) entry which is preliminary data.</text>
</comment>
<sequence length="153" mass="17668">MSSFKFNDVDDACTKLGYEPSNKEIVQLVLKAMTVLIYEDILSFRSKRGLNHHLFILNQDGLLHRNSPVMQGRYQIRCFPNSENMQKYYDPSYGRENEIEATQHFQSIMSQTQPQLELSSIVSDSDHDSSHDDNFGPNAKKRKVSKSTDIFMI</sequence>
<feature type="region of interest" description="Disordered" evidence="1">
    <location>
        <begin position="119"/>
        <end position="148"/>
    </location>
</feature>
<dbReference type="EMBL" id="BSXU01000922">
    <property type="protein sequence ID" value="GMG22113.1"/>
    <property type="molecule type" value="Genomic_DNA"/>
</dbReference>
<proteinExistence type="predicted"/>
<dbReference type="AlphaFoldDB" id="A0A9W6YX31"/>
<protein>
    <submittedName>
        <fullName evidence="2">Unnamed protein product</fullName>
    </submittedName>
</protein>
<evidence type="ECO:0000256" key="1">
    <source>
        <dbReference type="SAM" id="MobiDB-lite"/>
    </source>
</evidence>